<dbReference type="EMBL" id="JTKH01000024">
    <property type="protein sequence ID" value="KII76207.1"/>
    <property type="molecule type" value="Genomic_DNA"/>
</dbReference>
<dbReference type="InterPro" id="IPR033932">
    <property type="entry name" value="YtcJ-like"/>
</dbReference>
<dbReference type="SUPFAM" id="SSF51556">
    <property type="entry name" value="Metallo-dependent hydrolases"/>
    <property type="match status" value="1"/>
</dbReference>
<dbReference type="InterPro" id="IPR011059">
    <property type="entry name" value="Metal-dep_hydrolase_composite"/>
</dbReference>
<dbReference type="Gene3D" id="3.10.310.70">
    <property type="match status" value="1"/>
</dbReference>
<dbReference type="SUPFAM" id="SSF51338">
    <property type="entry name" value="Composite domain of metallo-dependent hydrolases"/>
    <property type="match status" value="1"/>
</dbReference>
<evidence type="ECO:0000313" key="3">
    <source>
        <dbReference type="EMBL" id="KII76207.1"/>
    </source>
</evidence>
<dbReference type="Proteomes" id="UP000031672">
    <property type="component" value="Unassembled WGS sequence"/>
</dbReference>
<dbReference type="PANTHER" id="PTHR22642">
    <property type="entry name" value="IMIDAZOLONEPROPIONASE"/>
    <property type="match status" value="1"/>
</dbReference>
<keyword evidence="3" id="KW-0378">Hydrolase</keyword>
<dbReference type="Gene3D" id="2.30.40.10">
    <property type="entry name" value="Urease, subunit C, domain 1"/>
    <property type="match status" value="1"/>
</dbReference>
<dbReference type="Gene3D" id="3.20.20.140">
    <property type="entry name" value="Metal-dependent hydrolases"/>
    <property type="match status" value="1"/>
</dbReference>
<dbReference type="AlphaFoldDB" id="A0A0C2NFB2"/>
<gene>
    <name evidence="3" type="ORF">OJ16_15455</name>
</gene>
<evidence type="ECO:0000259" key="2">
    <source>
        <dbReference type="Pfam" id="PF07969"/>
    </source>
</evidence>
<feature type="domain" description="Amidohydrolase 3" evidence="2">
    <location>
        <begin position="93"/>
        <end position="585"/>
    </location>
</feature>
<comment type="caution">
    <text evidence="3">The sequence shown here is derived from an EMBL/GenBank/DDBJ whole genome shotgun (WGS) entry which is preliminary data.</text>
</comment>
<dbReference type="InterPro" id="IPR013108">
    <property type="entry name" value="Amidohydro_3"/>
</dbReference>
<reference evidence="3 4" key="1">
    <citation type="submission" date="2014-11" db="EMBL/GenBank/DDBJ databases">
        <title>Draft Genome Sequence of Vibrio piscirenalis strains CECT 8603T and CECT 8604, two marine Gammaproteobacterium isolated from cultured gilthead sea bream (Sparus aurata).</title>
        <authorList>
            <person name="Arahal D.R."/>
            <person name="Rodrigo-Torres L."/>
            <person name="Lucena T."/>
            <person name="Pujalte M.J."/>
        </authorList>
    </citation>
    <scope>NUCLEOTIDE SEQUENCE [LARGE SCALE GENOMIC DNA]</scope>
    <source>
        <strain evidence="3 4">DCR 1-4-2</strain>
    </source>
</reference>
<feature type="signal peptide" evidence="1">
    <location>
        <begin position="1"/>
        <end position="23"/>
    </location>
</feature>
<keyword evidence="1" id="KW-0732">Signal</keyword>
<dbReference type="PROSITE" id="PS51257">
    <property type="entry name" value="PROKAR_LIPOPROTEIN"/>
    <property type="match status" value="1"/>
</dbReference>
<protein>
    <submittedName>
        <fullName evidence="3">Metal-dependent hydrolase</fullName>
    </submittedName>
</protein>
<name>A0A0C2NFB2_9VIBR</name>
<dbReference type="InterPro" id="IPR032466">
    <property type="entry name" value="Metal_Hydrolase"/>
</dbReference>
<proteinExistence type="predicted"/>
<organism evidence="3 4">
    <name type="scientific">Vibrio renipiscarius</name>
    <dbReference type="NCBI Taxonomy" id="1461322"/>
    <lineage>
        <taxon>Bacteria</taxon>
        <taxon>Pseudomonadati</taxon>
        <taxon>Pseudomonadota</taxon>
        <taxon>Gammaproteobacteria</taxon>
        <taxon>Vibrionales</taxon>
        <taxon>Vibrionaceae</taxon>
        <taxon>Vibrio</taxon>
    </lineage>
</organism>
<feature type="chain" id="PRO_5009758772" evidence="1">
    <location>
        <begin position="24"/>
        <end position="650"/>
    </location>
</feature>
<dbReference type="CDD" id="cd01300">
    <property type="entry name" value="YtcJ_like"/>
    <property type="match status" value="1"/>
</dbReference>
<dbReference type="RefSeq" id="WP_040992145.1">
    <property type="nucleotide sequence ID" value="NZ_JTKH01000024.1"/>
</dbReference>
<evidence type="ECO:0000313" key="4">
    <source>
        <dbReference type="Proteomes" id="UP000031672"/>
    </source>
</evidence>
<accession>A0A0C2NFB2</accession>
<accession>A0A0C2NPZ2</accession>
<sequence length="650" mass="71919">MYSHFKLSLIASSVALIVGCSPANDVKPVTDLASDSPVTLFATGDLITMAEHTPEGANAVAVQDGKILEVGLKATLIAKYSELEGFSINRDFADKVVTPGFVEPHIHLWMSAMFLGMDFITPADWNFPWGESKGVVGSDAYFARLNQLHADLPEGEPIITWGYHHYFHGSDMSREILNGISKERPILVWHRSAHEFFVNDAAINMLGWDKSDWHGDGPAFEQLDWEKGHAFENGMKVLAPTVMQYFIESGRFVTGMERTRDYVHSGGITTAVDPGVIATPALYEQMVSILLDDNFPMDYWLIPAGNMSYAMAGYDSEKGKAMAEAQTKVMAGEAQIQWLPNFVKLFSDGAMYSQLMMMKDGYIDGHEGEWLQTPAQLEDSMRPYWEDDYTIIIHANGDLGFETAIDIVEKMQKETPREDHRMGFHHLGITDKDDIPRAVELGANFSVNPYYTHILSELYSEDGVGEERASVMSRGRSFIDAGGHFSLHSDAPMAPAQPLSLVWAAVNRIGLSGDTVMGPEERITVDEAMKAITIDAAYTARLEDNVGSIEPGKYADFTVLEANPYKVAPETINQIDVHATVYRGVPAEIAVGNAGIKSSKRNLLVLNQLSQYEGHISQEQSHVGHNHAHGADVCESSLYFQRVLADTLQR</sequence>
<dbReference type="PANTHER" id="PTHR22642:SF2">
    <property type="entry name" value="PROTEIN LONG AFTER FAR-RED 3"/>
    <property type="match status" value="1"/>
</dbReference>
<dbReference type="STRING" id="1461322.OJ16_15455"/>
<dbReference type="Pfam" id="PF07969">
    <property type="entry name" value="Amidohydro_3"/>
    <property type="match status" value="1"/>
</dbReference>
<evidence type="ECO:0000256" key="1">
    <source>
        <dbReference type="SAM" id="SignalP"/>
    </source>
</evidence>
<dbReference type="GO" id="GO:0016810">
    <property type="term" value="F:hydrolase activity, acting on carbon-nitrogen (but not peptide) bonds"/>
    <property type="evidence" value="ECO:0007669"/>
    <property type="project" value="InterPro"/>
</dbReference>
<keyword evidence="4" id="KW-1185">Reference proteome</keyword>
<dbReference type="OrthoDB" id="9031471at2"/>